<evidence type="ECO:0000313" key="11">
    <source>
        <dbReference type="EMBL" id="KAK4525715.1"/>
    </source>
</evidence>
<dbReference type="EMBL" id="JANCYU010000033">
    <property type="protein sequence ID" value="KAK4525715.1"/>
    <property type="molecule type" value="Genomic_DNA"/>
</dbReference>
<evidence type="ECO:0000256" key="6">
    <source>
        <dbReference type="ARBA" id="ARBA00022691"/>
    </source>
</evidence>
<dbReference type="Pfam" id="PF04140">
    <property type="entry name" value="ICMT"/>
    <property type="match status" value="1"/>
</dbReference>
<dbReference type="GO" id="GO:0032259">
    <property type="term" value="P:methylation"/>
    <property type="evidence" value="ECO:0007669"/>
    <property type="project" value="UniProtKB-KW"/>
</dbReference>
<reference evidence="11 12" key="1">
    <citation type="submission" date="2022-07" db="EMBL/GenBank/DDBJ databases">
        <title>Genome-wide signatures of adaptation to extreme environments.</title>
        <authorList>
            <person name="Cho C.H."/>
            <person name="Yoon H.S."/>
        </authorList>
    </citation>
    <scope>NUCLEOTIDE SEQUENCE [LARGE SCALE GENOMIC DNA]</scope>
    <source>
        <strain evidence="11 12">108.79 E11</strain>
    </source>
</reference>
<keyword evidence="8 10" id="KW-1133">Transmembrane helix</keyword>
<evidence type="ECO:0000256" key="2">
    <source>
        <dbReference type="ARBA" id="ARBA00009140"/>
    </source>
</evidence>
<comment type="catalytic activity">
    <reaction evidence="10">
        <text>[protein]-C-terminal S-[(2E,6E)-farnesyl]-L-cysteine + S-adenosyl-L-methionine = [protein]-C-terminal S-[(2E,6E)-farnesyl]-L-cysteine methyl ester + S-adenosyl-L-homocysteine</text>
        <dbReference type="Rhea" id="RHEA:21672"/>
        <dbReference type="Rhea" id="RHEA-COMP:12125"/>
        <dbReference type="Rhea" id="RHEA-COMP:12126"/>
        <dbReference type="ChEBI" id="CHEBI:57856"/>
        <dbReference type="ChEBI" id="CHEBI:59789"/>
        <dbReference type="ChEBI" id="CHEBI:90510"/>
        <dbReference type="ChEBI" id="CHEBI:90511"/>
        <dbReference type="EC" id="2.1.1.100"/>
    </reaction>
</comment>
<dbReference type="Proteomes" id="UP001300502">
    <property type="component" value="Unassembled WGS sequence"/>
</dbReference>
<comment type="caution">
    <text evidence="11">The sequence shown here is derived from an EMBL/GenBank/DDBJ whole genome shotgun (WGS) entry which is preliminary data.</text>
</comment>
<evidence type="ECO:0000256" key="3">
    <source>
        <dbReference type="ARBA" id="ARBA00012151"/>
    </source>
</evidence>
<accession>A0AAV9IE42</accession>
<keyword evidence="9 10" id="KW-0472">Membrane</keyword>
<dbReference type="InterPro" id="IPR007269">
    <property type="entry name" value="ICMT_MeTrfase"/>
</dbReference>
<comment type="similarity">
    <text evidence="2 10">Belongs to the class VI-like SAM-binding methyltransferase superfamily. Isoprenylcysteine carboxyl methyltransferase family.</text>
</comment>
<keyword evidence="7 10" id="KW-0812">Transmembrane</keyword>
<sequence length="184" mass="22074">MYRYFLIVLFTFHISELLFICIYCRQELSWSSTLCSLPYASAMLFATMEYWLQVYYFGKRPEDWKYCRLVGMVFIVAGECIRKLGMFTLGSKFSHRIRTRDHPGLVTRGIYGWIRHPAYCGWFLWCIGTQLLLVNPISCILFAVLSWKFFRDRIRWEEETLVGFYGVHFQEKYRNKVWSGIPFI</sequence>
<evidence type="ECO:0000256" key="7">
    <source>
        <dbReference type="ARBA" id="ARBA00022692"/>
    </source>
</evidence>
<proteinExistence type="inferred from homology"/>
<feature type="transmembrane region" description="Helical" evidence="10">
    <location>
        <begin position="6"/>
        <end position="24"/>
    </location>
</feature>
<evidence type="ECO:0000256" key="4">
    <source>
        <dbReference type="ARBA" id="ARBA00022603"/>
    </source>
</evidence>
<dbReference type="GO" id="GO:0004671">
    <property type="term" value="F:protein C-terminal S-isoprenylcysteine carboxyl O-methyltransferase activity"/>
    <property type="evidence" value="ECO:0007669"/>
    <property type="project" value="UniProtKB-EC"/>
</dbReference>
<evidence type="ECO:0000256" key="5">
    <source>
        <dbReference type="ARBA" id="ARBA00022679"/>
    </source>
</evidence>
<feature type="transmembrane region" description="Helical" evidence="10">
    <location>
        <begin position="36"/>
        <end position="56"/>
    </location>
</feature>
<evidence type="ECO:0000256" key="1">
    <source>
        <dbReference type="ARBA" id="ARBA00004141"/>
    </source>
</evidence>
<feature type="transmembrane region" description="Helical" evidence="10">
    <location>
        <begin position="122"/>
        <end position="145"/>
    </location>
</feature>
<dbReference type="Gene3D" id="1.20.120.1630">
    <property type="match status" value="1"/>
</dbReference>
<dbReference type="EC" id="2.1.1.100" evidence="3 10"/>
<dbReference type="PANTHER" id="PTHR12714">
    <property type="entry name" value="PROTEIN-S ISOPRENYLCYSTEINE O-METHYLTRANSFERASE"/>
    <property type="match status" value="1"/>
</dbReference>
<dbReference type="PANTHER" id="PTHR12714:SF9">
    <property type="entry name" value="PROTEIN-S-ISOPRENYLCYSTEINE O-METHYLTRANSFERASE"/>
    <property type="match status" value="1"/>
</dbReference>
<evidence type="ECO:0000256" key="9">
    <source>
        <dbReference type="ARBA" id="ARBA00023136"/>
    </source>
</evidence>
<comment type="subcellular location">
    <subcellularLocation>
        <location evidence="10">Endoplasmic reticulum membrane</location>
        <topology evidence="10">Multi-pass membrane protein</topology>
    </subcellularLocation>
    <subcellularLocation>
        <location evidence="1">Membrane</location>
        <topology evidence="1">Multi-pass membrane protein</topology>
    </subcellularLocation>
</comment>
<keyword evidence="12" id="KW-1185">Reference proteome</keyword>
<organism evidence="11 12">
    <name type="scientific">Galdieria yellowstonensis</name>
    <dbReference type="NCBI Taxonomy" id="3028027"/>
    <lineage>
        <taxon>Eukaryota</taxon>
        <taxon>Rhodophyta</taxon>
        <taxon>Bangiophyceae</taxon>
        <taxon>Galdieriales</taxon>
        <taxon>Galdieriaceae</taxon>
        <taxon>Galdieria</taxon>
    </lineage>
</organism>
<name>A0AAV9IE42_9RHOD</name>
<evidence type="ECO:0000313" key="12">
    <source>
        <dbReference type="Proteomes" id="UP001300502"/>
    </source>
</evidence>
<dbReference type="InterPro" id="IPR025770">
    <property type="entry name" value="PPMT_MeTrfase"/>
</dbReference>
<evidence type="ECO:0000256" key="10">
    <source>
        <dbReference type="RuleBase" id="RU362022"/>
    </source>
</evidence>
<dbReference type="PROSITE" id="PS51564">
    <property type="entry name" value="SAM_ICMT"/>
    <property type="match status" value="1"/>
</dbReference>
<keyword evidence="10" id="KW-0256">Endoplasmic reticulum</keyword>
<keyword evidence="4 10" id="KW-0489">Methyltransferase</keyword>
<comment type="caution">
    <text evidence="10">Lacks conserved residue(s) required for the propagation of feature annotation.</text>
</comment>
<gene>
    <name evidence="11" type="ORF">GAYE_SCF16G3624</name>
</gene>
<protein>
    <recommendedName>
        <fullName evidence="3 10">Protein-S-isoprenylcysteine O-methyltransferase</fullName>
        <ecNumber evidence="3 10">2.1.1.100</ecNumber>
    </recommendedName>
</protein>
<keyword evidence="6 10" id="KW-0949">S-adenosyl-L-methionine</keyword>
<evidence type="ECO:0000256" key="8">
    <source>
        <dbReference type="ARBA" id="ARBA00022989"/>
    </source>
</evidence>
<dbReference type="GO" id="GO:0005789">
    <property type="term" value="C:endoplasmic reticulum membrane"/>
    <property type="evidence" value="ECO:0007669"/>
    <property type="project" value="UniProtKB-SubCell"/>
</dbReference>
<keyword evidence="5" id="KW-0808">Transferase</keyword>
<dbReference type="AlphaFoldDB" id="A0AAV9IE42"/>